<dbReference type="GO" id="GO:0008745">
    <property type="term" value="F:N-acetylmuramoyl-L-alanine amidase activity"/>
    <property type="evidence" value="ECO:0007669"/>
    <property type="project" value="InterPro"/>
</dbReference>
<dbReference type="EMBL" id="VTER01000007">
    <property type="protein sequence ID" value="TYS47023.1"/>
    <property type="molecule type" value="Genomic_DNA"/>
</dbReference>
<evidence type="ECO:0000313" key="8">
    <source>
        <dbReference type="Proteomes" id="UP000322139"/>
    </source>
</evidence>
<proteinExistence type="predicted"/>
<dbReference type="PANTHER" id="PTHR30404:SF0">
    <property type="entry name" value="N-ACETYLMURAMOYL-L-ALANINE AMIDASE AMIC"/>
    <property type="match status" value="1"/>
</dbReference>
<feature type="signal peptide" evidence="4">
    <location>
        <begin position="1"/>
        <end position="24"/>
    </location>
</feature>
<organism evidence="7 8">
    <name type="scientific">Bacillus infantis</name>
    <dbReference type="NCBI Taxonomy" id="324767"/>
    <lineage>
        <taxon>Bacteria</taxon>
        <taxon>Bacillati</taxon>
        <taxon>Bacillota</taxon>
        <taxon>Bacilli</taxon>
        <taxon>Bacillales</taxon>
        <taxon>Bacillaceae</taxon>
        <taxon>Bacillus</taxon>
    </lineage>
</organism>
<dbReference type="SMART" id="SM00287">
    <property type="entry name" value="SH3b"/>
    <property type="match status" value="1"/>
</dbReference>
<evidence type="ECO:0000256" key="2">
    <source>
        <dbReference type="ARBA" id="ARBA00022801"/>
    </source>
</evidence>
<comment type="caution">
    <text evidence="7">The sequence shown here is derived from an EMBL/GenBank/DDBJ whole genome shotgun (WGS) entry which is preliminary data.</text>
</comment>
<dbReference type="Proteomes" id="UP000322139">
    <property type="component" value="Unassembled WGS sequence"/>
</dbReference>
<evidence type="ECO:0000256" key="4">
    <source>
        <dbReference type="SAM" id="SignalP"/>
    </source>
</evidence>
<evidence type="ECO:0000259" key="6">
    <source>
        <dbReference type="PROSITE" id="PS51781"/>
    </source>
</evidence>
<protein>
    <submittedName>
        <fullName evidence="7">SH3 domain-containing protein</fullName>
    </submittedName>
</protein>
<dbReference type="PANTHER" id="PTHR30404">
    <property type="entry name" value="N-ACETYLMURAMOYL-L-ALANINE AMIDASE"/>
    <property type="match status" value="1"/>
</dbReference>
<dbReference type="Gene3D" id="2.30.30.40">
    <property type="entry name" value="SH3 Domains"/>
    <property type="match status" value="1"/>
</dbReference>
<evidence type="ECO:0000256" key="3">
    <source>
        <dbReference type="ARBA" id="ARBA00023316"/>
    </source>
</evidence>
<dbReference type="AlphaFoldDB" id="A0A5D4R6F3"/>
<keyword evidence="3" id="KW-0961">Cell wall biogenesis/degradation</keyword>
<sequence length="463" mass="49970">MKKFFCVILLALMMLPFFGTTSEAAGSFKDVGADYRAYKEIMYLAQGNIVTGSSDGYFSPNKEVTRAEAAAMLGRALNLNGAKRVTQFKDVNSQSFASGYIQSAVDKGIISGYSDGSFKPGKPVTRGEMALLISRAFQYGENSTGGAANALMARGIAQGISPTNFGYDSNIKRADFSVFLARSVDYKLRIGTSVSFTGELTVNADSLNVRTGPNTDYPKVDSLAQGTTVQAAYNVGDWVYIKSGSAEGLVHGAYLDGGYKPGEVNNDPAALQTIVIDPGHGGSDPGAGGFGILEKNVVLDTSLKVKSLLSRTPFDVKLTRETDVFISLQKRVEFAKAAKANIFLSVHANAFNGTANGTETYYYNSAATNPNTAESKALAAAVQNRLLDAWKLYDRGVKHGNFHVIRENSMPAVLVELGFIDNKKDNEKLKSAAWRQKAAEAIYFGILDYYKQKGYNVSSYYSI</sequence>
<dbReference type="GO" id="GO:0009253">
    <property type="term" value="P:peptidoglycan catabolic process"/>
    <property type="evidence" value="ECO:0007669"/>
    <property type="project" value="InterPro"/>
</dbReference>
<dbReference type="PROSITE" id="PS51272">
    <property type="entry name" value="SLH"/>
    <property type="match status" value="2"/>
</dbReference>
<dbReference type="Gene3D" id="3.40.630.40">
    <property type="entry name" value="Zn-dependent exopeptidases"/>
    <property type="match status" value="1"/>
</dbReference>
<reference evidence="7 8" key="1">
    <citation type="submission" date="2019-08" db="EMBL/GenBank/DDBJ databases">
        <title>Bacillus genomes from the desert of Cuatro Cienegas, Coahuila.</title>
        <authorList>
            <person name="Olmedo-Alvarez G."/>
        </authorList>
    </citation>
    <scope>NUCLEOTIDE SEQUENCE [LARGE SCALE GENOMIC DNA]</scope>
    <source>
        <strain evidence="7 8">CH446_14T</strain>
    </source>
</reference>
<feature type="domain" description="SLH" evidence="5">
    <location>
        <begin position="24"/>
        <end position="83"/>
    </location>
</feature>
<dbReference type="Pfam" id="PF08239">
    <property type="entry name" value="SH3_3"/>
    <property type="match status" value="1"/>
</dbReference>
<dbReference type="CDD" id="cd02696">
    <property type="entry name" value="MurNAc-LAA"/>
    <property type="match status" value="1"/>
</dbReference>
<feature type="domain" description="SLH" evidence="5">
    <location>
        <begin position="84"/>
        <end position="147"/>
    </location>
</feature>
<dbReference type="SUPFAM" id="SSF53187">
    <property type="entry name" value="Zn-dependent exopeptidases"/>
    <property type="match status" value="1"/>
</dbReference>
<dbReference type="Pfam" id="PF01520">
    <property type="entry name" value="Amidase_3"/>
    <property type="match status" value="1"/>
</dbReference>
<name>A0A5D4R6F3_9BACI</name>
<dbReference type="Pfam" id="PF00395">
    <property type="entry name" value="SLH"/>
    <property type="match status" value="2"/>
</dbReference>
<keyword evidence="2" id="KW-0378">Hydrolase</keyword>
<dbReference type="InterPro" id="IPR050695">
    <property type="entry name" value="N-acetylmuramoyl_amidase_3"/>
</dbReference>
<dbReference type="InterPro" id="IPR001119">
    <property type="entry name" value="SLH_dom"/>
</dbReference>
<dbReference type="RefSeq" id="WP_148975724.1">
    <property type="nucleotide sequence ID" value="NZ_JBNIKU010000004.1"/>
</dbReference>
<feature type="chain" id="PRO_5023085744" evidence="4">
    <location>
        <begin position="25"/>
        <end position="463"/>
    </location>
</feature>
<evidence type="ECO:0000259" key="5">
    <source>
        <dbReference type="PROSITE" id="PS51272"/>
    </source>
</evidence>
<dbReference type="GO" id="GO:0071555">
    <property type="term" value="P:cell wall organization"/>
    <property type="evidence" value="ECO:0007669"/>
    <property type="project" value="UniProtKB-KW"/>
</dbReference>
<accession>A0A5D4R6F3</accession>
<gene>
    <name evidence="7" type="ORF">FZD51_16315</name>
</gene>
<dbReference type="GO" id="GO:0030288">
    <property type="term" value="C:outer membrane-bounded periplasmic space"/>
    <property type="evidence" value="ECO:0007669"/>
    <property type="project" value="TreeGrafter"/>
</dbReference>
<dbReference type="PROSITE" id="PS51781">
    <property type="entry name" value="SH3B"/>
    <property type="match status" value="1"/>
</dbReference>
<dbReference type="InterPro" id="IPR002508">
    <property type="entry name" value="MurNAc-LAA_cat"/>
</dbReference>
<keyword evidence="1 4" id="KW-0732">Signal</keyword>
<evidence type="ECO:0000256" key="1">
    <source>
        <dbReference type="ARBA" id="ARBA00022729"/>
    </source>
</evidence>
<dbReference type="InterPro" id="IPR003646">
    <property type="entry name" value="SH3-like_bac-type"/>
</dbReference>
<feature type="domain" description="SH3b" evidence="6">
    <location>
        <begin position="197"/>
        <end position="259"/>
    </location>
</feature>
<evidence type="ECO:0000313" key="7">
    <source>
        <dbReference type="EMBL" id="TYS47023.1"/>
    </source>
</evidence>
<dbReference type="SMART" id="SM00646">
    <property type="entry name" value="Ami_3"/>
    <property type="match status" value="1"/>
</dbReference>